<evidence type="ECO:0000313" key="6">
    <source>
        <dbReference type="EMBL" id="HGL40871.1"/>
    </source>
</evidence>
<feature type="binding site" evidence="4">
    <location>
        <position position="138"/>
    </location>
    <ligand>
        <name>Mn(2+)</name>
        <dbReference type="ChEBI" id="CHEBI:29035"/>
        <label>1</label>
    </ligand>
</feature>
<dbReference type="Gene3D" id="3.40.800.10">
    <property type="entry name" value="Ureohydrolase domain"/>
    <property type="match status" value="1"/>
</dbReference>
<dbReference type="CDD" id="cd11593">
    <property type="entry name" value="Agmatinase-like_2"/>
    <property type="match status" value="1"/>
</dbReference>
<dbReference type="InterPro" id="IPR006035">
    <property type="entry name" value="Ureohydrolase"/>
</dbReference>
<keyword evidence="4" id="KW-0464">Manganese</keyword>
<gene>
    <name evidence="7" type="primary">speB</name>
    <name evidence="8" type="ORF">ENM30_04680</name>
    <name evidence="7" type="ORF">ENT82_07550</name>
    <name evidence="6" type="ORF">ENU43_04315</name>
</gene>
<dbReference type="PANTHER" id="PTHR11358:SF26">
    <property type="entry name" value="GUANIDINO ACID HYDROLASE, MITOCHONDRIAL"/>
    <property type="match status" value="1"/>
</dbReference>
<comment type="similarity">
    <text evidence="1">Belongs to the arginase family. Agmatinase subfamily.</text>
</comment>
<keyword evidence="3 5" id="KW-0378">Hydrolase</keyword>
<sequence>MSMETSELSFYLQKGIVFSGVEVGYEDARYCVFGVPYDLTSSFRPGCRYGPEAVRRFSANIEANSYRKNFDISAAKIADLGDIIFEYKLPKMLRKVAKVVEMISASGKTPVMIGGEHSFTYSCFKSLAKESSSIVVLDAHFDLRDEYLGLRFNHASYLRRLVEKFPNKPVAVIGVRGFDPAEEMFAKNHGIMFVKASEMDDRRRVLKILEEVVGDGRPYVSVDIDVVDPGFCPGVGNPEPEGLTPTQVIDLVSTLGAFRPSGLDVVEVNPLFDNGATAALAARIIFETLASAEET</sequence>
<name>A0A7C4E2K4_CALS0</name>
<dbReference type="PANTHER" id="PTHR11358">
    <property type="entry name" value="ARGINASE/AGMATINASE"/>
    <property type="match status" value="1"/>
</dbReference>
<proteinExistence type="inferred from homology"/>
<evidence type="ECO:0000256" key="2">
    <source>
        <dbReference type="ARBA" id="ARBA00022723"/>
    </source>
</evidence>
<feature type="binding site" evidence="4">
    <location>
        <position position="140"/>
    </location>
    <ligand>
        <name>Mn(2+)</name>
        <dbReference type="ChEBI" id="CHEBI:29035"/>
        <label>1</label>
    </ligand>
</feature>
<dbReference type="SUPFAM" id="SSF52768">
    <property type="entry name" value="Arginase/deacetylase"/>
    <property type="match status" value="1"/>
</dbReference>
<dbReference type="PROSITE" id="PS51409">
    <property type="entry name" value="ARGINASE_2"/>
    <property type="match status" value="1"/>
</dbReference>
<evidence type="ECO:0000256" key="3">
    <source>
        <dbReference type="ARBA" id="ARBA00022801"/>
    </source>
</evidence>
<dbReference type="InterPro" id="IPR005925">
    <property type="entry name" value="Agmatinase-rel"/>
</dbReference>
<evidence type="ECO:0000313" key="8">
    <source>
        <dbReference type="EMBL" id="HHN52591.1"/>
    </source>
</evidence>
<reference evidence="7" key="1">
    <citation type="journal article" date="2020" name="mSystems">
        <title>Genome- and Community-Level Interaction Insights into Carbon Utilization and Element Cycling Functions of Hydrothermarchaeota in Hydrothermal Sediment.</title>
        <authorList>
            <person name="Zhou Z."/>
            <person name="Liu Y."/>
            <person name="Xu W."/>
            <person name="Pan J."/>
            <person name="Luo Z.H."/>
            <person name="Li M."/>
        </authorList>
    </citation>
    <scope>NUCLEOTIDE SEQUENCE [LARGE SCALE GENOMIC DNA]</scope>
    <source>
        <strain evidence="8">SpSt-1073</strain>
        <strain evidence="7">SpSt-613</strain>
        <strain evidence="6">SpSt-669</strain>
    </source>
</reference>
<dbReference type="InterPro" id="IPR020855">
    <property type="entry name" value="Ureohydrolase_Mn_BS"/>
</dbReference>
<dbReference type="AlphaFoldDB" id="A0A7C4E2K4"/>
<keyword evidence="2 4" id="KW-0479">Metal-binding</keyword>
<dbReference type="PIRSF" id="PIRSF036979">
    <property type="entry name" value="Arginase"/>
    <property type="match status" value="1"/>
</dbReference>
<evidence type="ECO:0000313" key="7">
    <source>
        <dbReference type="EMBL" id="HGN90957.1"/>
    </source>
</evidence>
<protein>
    <submittedName>
        <fullName evidence="7">Agmatinase</fullName>
        <ecNumber evidence="7">3.5.3.11</ecNumber>
    </submittedName>
</protein>
<organism evidence="7">
    <name type="scientific">Caldiarchaeum subterraneum</name>
    <dbReference type="NCBI Taxonomy" id="311458"/>
    <lineage>
        <taxon>Archaea</taxon>
        <taxon>Nitrososphaerota</taxon>
        <taxon>Candidatus Caldarchaeales</taxon>
        <taxon>Candidatus Caldarchaeaceae</taxon>
        <taxon>Candidatus Caldarchaeum</taxon>
    </lineage>
</organism>
<accession>A0A7C4E2K4</accession>
<dbReference type="EMBL" id="DTCM01000058">
    <property type="protein sequence ID" value="HGL40871.1"/>
    <property type="molecule type" value="Genomic_DNA"/>
</dbReference>
<dbReference type="PROSITE" id="PS01053">
    <property type="entry name" value="ARGINASE_1"/>
    <property type="match status" value="1"/>
</dbReference>
<dbReference type="EMBL" id="DRXG01000102">
    <property type="protein sequence ID" value="HHN52591.1"/>
    <property type="molecule type" value="Genomic_DNA"/>
</dbReference>
<feature type="binding site" evidence="4">
    <location>
        <position position="225"/>
    </location>
    <ligand>
        <name>Mn(2+)</name>
        <dbReference type="ChEBI" id="CHEBI:29035"/>
        <label>1</label>
    </ligand>
</feature>
<comment type="caution">
    <text evidence="7">The sequence shown here is derived from an EMBL/GenBank/DDBJ whole genome shotgun (WGS) entry which is preliminary data.</text>
</comment>
<dbReference type="GO" id="GO:0033389">
    <property type="term" value="P:putrescine biosynthetic process from arginine, via agmatine"/>
    <property type="evidence" value="ECO:0007669"/>
    <property type="project" value="TreeGrafter"/>
</dbReference>
<evidence type="ECO:0000256" key="1">
    <source>
        <dbReference type="ARBA" id="ARBA00009227"/>
    </source>
</evidence>
<dbReference type="NCBIfam" id="TIGR01230">
    <property type="entry name" value="agmatinase"/>
    <property type="match status" value="1"/>
</dbReference>
<dbReference type="EMBL" id="DTAD01000081">
    <property type="protein sequence ID" value="HGN90957.1"/>
    <property type="molecule type" value="Genomic_DNA"/>
</dbReference>
<feature type="binding site" evidence="4">
    <location>
        <position position="117"/>
    </location>
    <ligand>
        <name>Mn(2+)</name>
        <dbReference type="ChEBI" id="CHEBI:29035"/>
        <label>1</label>
    </ligand>
</feature>
<dbReference type="GO" id="GO:0008783">
    <property type="term" value="F:agmatinase activity"/>
    <property type="evidence" value="ECO:0007669"/>
    <property type="project" value="UniProtKB-EC"/>
</dbReference>
<dbReference type="GO" id="GO:0046872">
    <property type="term" value="F:metal ion binding"/>
    <property type="evidence" value="ECO:0007669"/>
    <property type="project" value="UniProtKB-KW"/>
</dbReference>
<dbReference type="InterPro" id="IPR023696">
    <property type="entry name" value="Ureohydrolase_dom_sf"/>
</dbReference>
<comment type="cofactor">
    <cofactor evidence="4">
        <name>Mn(2+)</name>
        <dbReference type="ChEBI" id="CHEBI:29035"/>
    </cofactor>
    <text evidence="4">Binds 2 manganese ions per subunit.</text>
</comment>
<evidence type="ECO:0000256" key="4">
    <source>
        <dbReference type="PIRSR" id="PIRSR036979-1"/>
    </source>
</evidence>
<dbReference type="Pfam" id="PF00491">
    <property type="entry name" value="Arginase"/>
    <property type="match status" value="1"/>
</dbReference>
<dbReference type="EC" id="3.5.3.11" evidence="7"/>
<feature type="binding site" evidence="4">
    <location>
        <position position="223"/>
    </location>
    <ligand>
        <name>Mn(2+)</name>
        <dbReference type="ChEBI" id="CHEBI:29035"/>
        <label>1</label>
    </ligand>
</feature>
<feature type="binding site" evidence="4">
    <location>
        <position position="142"/>
    </location>
    <ligand>
        <name>Mn(2+)</name>
        <dbReference type="ChEBI" id="CHEBI:29035"/>
        <label>1</label>
    </ligand>
</feature>
<evidence type="ECO:0000256" key="5">
    <source>
        <dbReference type="RuleBase" id="RU003684"/>
    </source>
</evidence>